<feature type="domain" description="Thioredoxin" evidence="1">
    <location>
        <begin position="1"/>
        <end position="98"/>
    </location>
</feature>
<reference evidence="2 3" key="1">
    <citation type="submission" date="2018-08" db="EMBL/GenBank/DDBJ databases">
        <authorList>
            <person name="Hogarty M.P."/>
            <person name="Sinkre R.A."/>
            <person name="Rubiano R."/>
            <person name="Harback M.R."/>
            <person name="Shaffer C.D."/>
            <person name="Weston-Hafer K.A."/>
            <person name="Russell D.A."/>
            <person name="Pope W.H."/>
            <person name="Jacobs-Sera D."/>
            <person name="Hendrix R.W."/>
            <person name="Hatfull G.F."/>
        </authorList>
    </citation>
    <scope>NUCLEOTIDE SEQUENCE [LARGE SCALE GENOMIC DNA]</scope>
</reference>
<dbReference type="InterPro" id="IPR050620">
    <property type="entry name" value="Thioredoxin_H-type-like"/>
</dbReference>
<organism evidence="2 3">
    <name type="scientific">Streptomyces phage Yaboi</name>
    <dbReference type="NCBI Taxonomy" id="2301621"/>
    <lineage>
        <taxon>Viruses</taxon>
        <taxon>Duplodnaviria</taxon>
        <taxon>Heunggongvirae</taxon>
        <taxon>Uroviricota</taxon>
        <taxon>Caudoviricetes</taxon>
        <taxon>Stanwilliamsviridae</taxon>
        <taxon>Boydwoodruffvirinae</taxon>
        <taxon>Karimacvirus</taxon>
        <taxon>Karimacvirus yaboi</taxon>
        <taxon>Streptomyces virus Yaboi</taxon>
    </lineage>
</organism>
<gene>
    <name evidence="2" type="primary">253</name>
    <name evidence="2" type="ORF">SEA_YABOI_253</name>
</gene>
<dbReference type="PROSITE" id="PS51352">
    <property type="entry name" value="THIOREDOXIN_2"/>
    <property type="match status" value="1"/>
</dbReference>
<dbReference type="GeneID" id="55611614"/>
<dbReference type="SUPFAM" id="SSF52833">
    <property type="entry name" value="Thioredoxin-like"/>
    <property type="match status" value="1"/>
</dbReference>
<dbReference type="Pfam" id="PF00085">
    <property type="entry name" value="Thioredoxin"/>
    <property type="match status" value="1"/>
</dbReference>
<dbReference type="EMBL" id="MH727564">
    <property type="protein sequence ID" value="AYB71045.1"/>
    <property type="molecule type" value="Genomic_DNA"/>
</dbReference>
<dbReference type="InterPro" id="IPR036249">
    <property type="entry name" value="Thioredoxin-like_sf"/>
</dbReference>
<accession>A0A385UIN6</accession>
<evidence type="ECO:0000313" key="3">
    <source>
        <dbReference type="Proteomes" id="UP000271820"/>
    </source>
</evidence>
<dbReference type="KEGG" id="vg:55611614"/>
<dbReference type="PANTHER" id="PTHR10438:SF468">
    <property type="entry name" value="THIOREDOXIN-1-RELATED"/>
    <property type="match status" value="1"/>
</dbReference>
<dbReference type="CDD" id="cd02947">
    <property type="entry name" value="TRX_family"/>
    <property type="match status" value="1"/>
</dbReference>
<proteinExistence type="predicted"/>
<dbReference type="InterPro" id="IPR013766">
    <property type="entry name" value="Thioredoxin_domain"/>
</dbReference>
<evidence type="ECO:0000259" key="1">
    <source>
        <dbReference type="PROSITE" id="PS51352"/>
    </source>
</evidence>
<name>A0A385UIN6_9CAUD</name>
<evidence type="ECO:0000313" key="2">
    <source>
        <dbReference type="EMBL" id="AYB71045.1"/>
    </source>
</evidence>
<keyword evidence="3" id="KW-1185">Reference proteome</keyword>
<dbReference type="RefSeq" id="YP_009841344.1">
    <property type="nucleotide sequence ID" value="NC_048730.1"/>
</dbReference>
<protein>
    <submittedName>
        <fullName evidence="2">Thioredoxin</fullName>
    </submittedName>
</protein>
<dbReference type="Gene3D" id="3.40.30.10">
    <property type="entry name" value="Glutaredoxin"/>
    <property type="match status" value="1"/>
</dbReference>
<dbReference type="Proteomes" id="UP000271820">
    <property type="component" value="Segment"/>
</dbReference>
<sequence length="98" mass="11020">MIKVNNLHDLGRHAEKAVVVFSAPAWCAPCRALQPHVEKLAEKLDYPVVYVDIDQAEEIREEYGIMSVPRIYEFANGDPVRELKGRTVLALTTELAAE</sequence>
<dbReference type="PANTHER" id="PTHR10438">
    <property type="entry name" value="THIOREDOXIN"/>
    <property type="match status" value="1"/>
</dbReference>